<dbReference type="AlphaFoldDB" id="A0A8J7LKA4"/>
<dbReference type="Pfam" id="PF13403">
    <property type="entry name" value="Hint_2"/>
    <property type="match status" value="1"/>
</dbReference>
<sequence>MADFTLDFSDTGADGSTTYTDGTDSVDVTVSTPTNAGRSFSLNGDALKSSSVQEPTSALITFGENVSDVSFEIFDVDAGAGAWDDQITVIARDAFGNIVPVTFSDLTANHVVSGNSVEAEGNVSPGVEGSGAPDTITVTIPGPIMSIEIIHDNGDDYFRAGVIGVGPIDFEFESVIPCFTPGTLICTLSGEVPVETLKVGDQVITRDNGVQEIRWIGSKTLCGKKISERMQLRPVEIQAGSLGKGLPQRDMLLSPNHRVLISNEVTALYFEEHEVLASCKHLVGRKGVSRVTPDEVTYIHFMFDQHEIVLADGIWTESFQPGDYTLRGIDNAQRRELFELFPELQSGDTADVYPAARKVLKKHEAVLISRC</sequence>
<keyword evidence="3" id="KW-1185">Reference proteome</keyword>
<dbReference type="InterPro" id="IPR036844">
    <property type="entry name" value="Hint_dom_sf"/>
</dbReference>
<evidence type="ECO:0000313" key="3">
    <source>
        <dbReference type="Proteomes" id="UP000640583"/>
    </source>
</evidence>
<dbReference type="EMBL" id="JADCKQ010000001">
    <property type="protein sequence ID" value="MBI1492159.1"/>
    <property type="molecule type" value="Genomic_DNA"/>
</dbReference>
<protein>
    <submittedName>
        <fullName evidence="2">Hint domain-containing protein</fullName>
    </submittedName>
</protein>
<feature type="domain" description="Hedgehog/Intein (Hint)" evidence="1">
    <location>
        <begin position="177"/>
        <end position="323"/>
    </location>
</feature>
<dbReference type="SUPFAM" id="SSF51294">
    <property type="entry name" value="Hedgehog/intein (Hint) domain"/>
    <property type="match status" value="1"/>
</dbReference>
<dbReference type="RefSeq" id="WP_228847118.1">
    <property type="nucleotide sequence ID" value="NZ_JADCKQ010000001.1"/>
</dbReference>
<organism evidence="2 3">
    <name type="scientific">Halocynthiibacter styelae</name>
    <dbReference type="NCBI Taxonomy" id="2761955"/>
    <lineage>
        <taxon>Bacteria</taxon>
        <taxon>Pseudomonadati</taxon>
        <taxon>Pseudomonadota</taxon>
        <taxon>Alphaproteobacteria</taxon>
        <taxon>Rhodobacterales</taxon>
        <taxon>Paracoccaceae</taxon>
        <taxon>Halocynthiibacter</taxon>
    </lineage>
</organism>
<proteinExistence type="predicted"/>
<dbReference type="Gene3D" id="2.170.16.10">
    <property type="entry name" value="Hedgehog/Intein (Hint) domain"/>
    <property type="match status" value="1"/>
</dbReference>
<evidence type="ECO:0000259" key="1">
    <source>
        <dbReference type="Pfam" id="PF13403"/>
    </source>
</evidence>
<reference evidence="2" key="1">
    <citation type="submission" date="2020-10" db="EMBL/GenBank/DDBJ databases">
        <title>Paenihalocynthiibacter styelae gen. nov., sp. nov., isolated from stalked sea squirt Styela clava.</title>
        <authorList>
            <person name="Kim Y.-O."/>
            <person name="Yoon J.-H."/>
        </authorList>
    </citation>
    <scope>NUCLEOTIDE SEQUENCE</scope>
    <source>
        <strain evidence="2">MYP1-1</strain>
    </source>
</reference>
<comment type="caution">
    <text evidence="2">The sequence shown here is derived from an EMBL/GenBank/DDBJ whole genome shotgun (WGS) entry which is preliminary data.</text>
</comment>
<dbReference type="Proteomes" id="UP000640583">
    <property type="component" value="Unassembled WGS sequence"/>
</dbReference>
<gene>
    <name evidence="2" type="ORF">H1D41_00760</name>
</gene>
<accession>A0A8J7LKA4</accession>
<evidence type="ECO:0000313" key="2">
    <source>
        <dbReference type="EMBL" id="MBI1492159.1"/>
    </source>
</evidence>
<name>A0A8J7LKA4_9RHOB</name>
<dbReference type="InterPro" id="IPR028992">
    <property type="entry name" value="Hedgehog/Intein_dom"/>
</dbReference>